<reference evidence="1 3" key="2">
    <citation type="journal article" date="2018" name="Plant J.">
        <title>The Physcomitrella patens chromosome-scale assembly reveals moss genome structure and evolution.</title>
        <authorList>
            <person name="Lang D."/>
            <person name="Ullrich K.K."/>
            <person name="Murat F."/>
            <person name="Fuchs J."/>
            <person name="Jenkins J."/>
            <person name="Haas F.B."/>
            <person name="Piednoel M."/>
            <person name="Gundlach H."/>
            <person name="Van Bel M."/>
            <person name="Meyberg R."/>
            <person name="Vives C."/>
            <person name="Morata J."/>
            <person name="Symeonidi A."/>
            <person name="Hiss M."/>
            <person name="Muchero W."/>
            <person name="Kamisugi Y."/>
            <person name="Saleh O."/>
            <person name="Blanc G."/>
            <person name="Decker E.L."/>
            <person name="van Gessel N."/>
            <person name="Grimwood J."/>
            <person name="Hayes R.D."/>
            <person name="Graham S.W."/>
            <person name="Gunter L.E."/>
            <person name="McDaniel S.F."/>
            <person name="Hoernstein S.N.W."/>
            <person name="Larsson A."/>
            <person name="Li F.W."/>
            <person name="Perroud P.F."/>
            <person name="Phillips J."/>
            <person name="Ranjan P."/>
            <person name="Rokshar D.S."/>
            <person name="Rothfels C.J."/>
            <person name="Schneider L."/>
            <person name="Shu S."/>
            <person name="Stevenson D.W."/>
            <person name="Thummler F."/>
            <person name="Tillich M."/>
            <person name="Villarreal Aguilar J.C."/>
            <person name="Widiez T."/>
            <person name="Wong G.K."/>
            <person name="Wymore A."/>
            <person name="Zhang Y."/>
            <person name="Zimmer A.D."/>
            <person name="Quatrano R.S."/>
            <person name="Mayer K.F.X."/>
            <person name="Goodstein D."/>
            <person name="Casacuberta J.M."/>
            <person name="Vandepoele K."/>
            <person name="Reski R."/>
            <person name="Cuming A.C."/>
            <person name="Tuskan G.A."/>
            <person name="Maumus F."/>
            <person name="Salse J."/>
            <person name="Schmutz J."/>
            <person name="Rensing S.A."/>
        </authorList>
    </citation>
    <scope>NUCLEOTIDE SEQUENCE [LARGE SCALE GENOMIC DNA]</scope>
    <source>
        <strain evidence="2 3">cv. Gransden 2004</strain>
    </source>
</reference>
<keyword evidence="3" id="KW-1185">Reference proteome</keyword>
<sequence>MQMPFGWTLNLQEKAAEWSDWGELEDPDEVPFVKKPSVAASWGKEPEKLVENVYSHDPNNNNSAGRKLHCHLNQPKMCSLNIVVNLQQGSLGTERRSVAPDASSGIGSSWGFAWSDNEEPLGVANQRGSIRFSGSSSSVVPEDDSFDMDSPRACVGRGLSHYSLPTDWI</sequence>
<organism evidence="1">
    <name type="scientific">Physcomitrium patens</name>
    <name type="common">Spreading-leaved earth moss</name>
    <name type="synonym">Physcomitrella patens</name>
    <dbReference type="NCBI Taxonomy" id="3218"/>
    <lineage>
        <taxon>Eukaryota</taxon>
        <taxon>Viridiplantae</taxon>
        <taxon>Streptophyta</taxon>
        <taxon>Embryophyta</taxon>
        <taxon>Bryophyta</taxon>
        <taxon>Bryophytina</taxon>
        <taxon>Bryopsida</taxon>
        <taxon>Funariidae</taxon>
        <taxon>Funariales</taxon>
        <taxon>Funariaceae</taxon>
        <taxon>Physcomitrium</taxon>
    </lineage>
</organism>
<reference evidence="2" key="3">
    <citation type="submission" date="2020-12" db="UniProtKB">
        <authorList>
            <consortium name="EnsemblPlants"/>
        </authorList>
    </citation>
    <scope>IDENTIFICATION</scope>
</reference>
<name>A0A2K1K474_PHYPA</name>
<dbReference type="Proteomes" id="UP000006727">
    <property type="component" value="Chromosome 9"/>
</dbReference>
<accession>A0A2K1K474</accession>
<proteinExistence type="predicted"/>
<evidence type="ECO:0000313" key="2">
    <source>
        <dbReference type="EnsemblPlants" id="Pp3c9_22170V3.1"/>
    </source>
</evidence>
<dbReference type="EnsemblPlants" id="Pp3c9_22170V3.1">
    <property type="protein sequence ID" value="Pp3c9_22170V3.1"/>
    <property type="gene ID" value="Pp3c9_22170"/>
</dbReference>
<dbReference type="AlphaFoldDB" id="A0A2K1K474"/>
<dbReference type="EMBL" id="ABEU02000009">
    <property type="protein sequence ID" value="PNR48577.1"/>
    <property type="molecule type" value="Genomic_DNA"/>
</dbReference>
<gene>
    <name evidence="1" type="ORF">PHYPA_013054</name>
</gene>
<dbReference type="PaxDb" id="3218-PP1S203_67V6.1"/>
<evidence type="ECO:0000313" key="1">
    <source>
        <dbReference type="EMBL" id="PNR48577.1"/>
    </source>
</evidence>
<reference evidence="1 3" key="1">
    <citation type="journal article" date="2008" name="Science">
        <title>The Physcomitrella genome reveals evolutionary insights into the conquest of land by plants.</title>
        <authorList>
            <person name="Rensing S."/>
            <person name="Lang D."/>
            <person name="Zimmer A."/>
            <person name="Terry A."/>
            <person name="Salamov A."/>
            <person name="Shapiro H."/>
            <person name="Nishiyama T."/>
            <person name="Perroud P.-F."/>
            <person name="Lindquist E."/>
            <person name="Kamisugi Y."/>
            <person name="Tanahashi T."/>
            <person name="Sakakibara K."/>
            <person name="Fujita T."/>
            <person name="Oishi K."/>
            <person name="Shin-I T."/>
            <person name="Kuroki Y."/>
            <person name="Toyoda A."/>
            <person name="Suzuki Y."/>
            <person name="Hashimoto A."/>
            <person name="Yamaguchi K."/>
            <person name="Sugano A."/>
            <person name="Kohara Y."/>
            <person name="Fujiyama A."/>
            <person name="Anterola A."/>
            <person name="Aoki S."/>
            <person name="Ashton N."/>
            <person name="Barbazuk W.B."/>
            <person name="Barker E."/>
            <person name="Bennetzen J."/>
            <person name="Bezanilla M."/>
            <person name="Blankenship R."/>
            <person name="Cho S.H."/>
            <person name="Dutcher S."/>
            <person name="Estelle M."/>
            <person name="Fawcett J.A."/>
            <person name="Gundlach H."/>
            <person name="Hanada K."/>
            <person name="Heyl A."/>
            <person name="Hicks K.A."/>
            <person name="Hugh J."/>
            <person name="Lohr M."/>
            <person name="Mayer K."/>
            <person name="Melkozernov A."/>
            <person name="Murata T."/>
            <person name="Nelson D."/>
            <person name="Pils B."/>
            <person name="Prigge M."/>
            <person name="Reiss B."/>
            <person name="Renner T."/>
            <person name="Rombauts S."/>
            <person name="Rushton P."/>
            <person name="Sanderfoot A."/>
            <person name="Schween G."/>
            <person name="Shiu S.-H."/>
            <person name="Stueber K."/>
            <person name="Theodoulou F.L."/>
            <person name="Tu H."/>
            <person name="Van de Peer Y."/>
            <person name="Verrier P.J."/>
            <person name="Waters E."/>
            <person name="Wood A."/>
            <person name="Yang L."/>
            <person name="Cove D."/>
            <person name="Cuming A."/>
            <person name="Hasebe M."/>
            <person name="Lucas S."/>
            <person name="Mishler D.B."/>
            <person name="Reski R."/>
            <person name="Grigoriev I."/>
            <person name="Quatrano R.S."/>
            <person name="Boore J.L."/>
        </authorList>
    </citation>
    <scope>NUCLEOTIDE SEQUENCE [LARGE SCALE GENOMIC DNA]</scope>
    <source>
        <strain evidence="2 3">cv. Gransden 2004</strain>
    </source>
</reference>
<evidence type="ECO:0000313" key="3">
    <source>
        <dbReference type="Proteomes" id="UP000006727"/>
    </source>
</evidence>
<dbReference type="InParanoid" id="A0A2K1K474"/>
<protein>
    <submittedName>
        <fullName evidence="1 2">Uncharacterized protein</fullName>
    </submittedName>
</protein>
<dbReference type="Gramene" id="Pp3c9_22170V3.1">
    <property type="protein sequence ID" value="Pp3c9_22170V3.1"/>
    <property type="gene ID" value="Pp3c9_22170"/>
</dbReference>